<sequence>MADVFLVDSSSPAPIFKILSSPDDLPPTTRRELLSYIFIRIKQLDQFLNEIADETTFFLRRVDKSGFKDLAWRDRKLLHFGRLSLYWEEQWNELAQLLSQHRLLHRDLKEVNAFKRMRVYVLLQPFEVECKRRSIPFPRHMVNVYEAKKACDFAYPPNPTTKYFGGCDLRRCSTASSSQDKQTSSAMQDLMPAARMIDEKSLVTPTQSNIFVDSLLLQAYPTRPKPAIAKSWGFVNIGTLASYLKERGPSEASPYKTLFMLPREVSSTRSYLPI</sequence>
<gene>
    <name evidence="1" type="ORF">EIP91_001554</name>
</gene>
<proteinExistence type="predicted"/>
<protein>
    <submittedName>
        <fullName evidence="1">Uncharacterized protein</fullName>
    </submittedName>
</protein>
<accession>A0A4R0RR47</accession>
<dbReference type="EMBL" id="RWJN01000140">
    <property type="protein sequence ID" value="TCD66308.1"/>
    <property type="molecule type" value="Genomic_DNA"/>
</dbReference>
<comment type="caution">
    <text evidence="1">The sequence shown here is derived from an EMBL/GenBank/DDBJ whole genome shotgun (WGS) entry which is preliminary data.</text>
</comment>
<evidence type="ECO:0000313" key="1">
    <source>
        <dbReference type="EMBL" id="TCD66308.1"/>
    </source>
</evidence>
<evidence type="ECO:0000313" key="2">
    <source>
        <dbReference type="Proteomes" id="UP000292702"/>
    </source>
</evidence>
<dbReference type="AlphaFoldDB" id="A0A4R0RR47"/>
<keyword evidence="2" id="KW-1185">Reference proteome</keyword>
<dbReference type="OrthoDB" id="10491433at2759"/>
<reference evidence="1 2" key="1">
    <citation type="submission" date="2018-11" db="EMBL/GenBank/DDBJ databases">
        <title>Genome assembly of Steccherinum ochraceum LE-BIN_3174, the white-rot fungus of the Steccherinaceae family (The Residual Polyporoid clade, Polyporales, Basidiomycota).</title>
        <authorList>
            <person name="Fedorova T.V."/>
            <person name="Glazunova O.A."/>
            <person name="Landesman E.O."/>
            <person name="Moiseenko K.V."/>
            <person name="Psurtseva N.V."/>
            <person name="Savinova O.S."/>
            <person name="Shakhova N.V."/>
            <person name="Tyazhelova T.V."/>
            <person name="Vasina D.V."/>
        </authorList>
    </citation>
    <scope>NUCLEOTIDE SEQUENCE [LARGE SCALE GENOMIC DNA]</scope>
    <source>
        <strain evidence="1 2">LE-BIN_3174</strain>
    </source>
</reference>
<organism evidence="1 2">
    <name type="scientific">Steccherinum ochraceum</name>
    <dbReference type="NCBI Taxonomy" id="92696"/>
    <lineage>
        <taxon>Eukaryota</taxon>
        <taxon>Fungi</taxon>
        <taxon>Dikarya</taxon>
        <taxon>Basidiomycota</taxon>
        <taxon>Agaricomycotina</taxon>
        <taxon>Agaricomycetes</taxon>
        <taxon>Polyporales</taxon>
        <taxon>Steccherinaceae</taxon>
        <taxon>Steccherinum</taxon>
    </lineage>
</organism>
<name>A0A4R0RR47_9APHY</name>
<dbReference type="Proteomes" id="UP000292702">
    <property type="component" value="Unassembled WGS sequence"/>
</dbReference>